<dbReference type="InterPro" id="IPR027417">
    <property type="entry name" value="P-loop_NTPase"/>
</dbReference>
<sequence>MSERELKKTVDALIKQEALPKDYARTVEQTILPLVDHIVDLRRQAGDTVVVGIHGAQGTGKSTLTLFLKEILSTHRLCPTANFSLDDIYLTRAERRELADTVHPLFITRGVPGTHDVELGREVIETLRSVGVNDRTPIPAFDKSIDDRVPPNDWPVFQGPASVILLEGWCLGASPEPEEALERPINRLEADEDAQGVWRTYVNDCLKGSYRQLFEQIDSLVMLKAPSMESVQEWRTLQEHKLAARIQGAPKKSAAISVAQGLCIMSDEEVRRFIMHYERVTRSCLKEMPDRADVLIEVAEDHSLGLPRFRLT</sequence>
<name>A0ABT7HF80_9GAMM</name>
<dbReference type="RefSeq" id="WP_219868248.1">
    <property type="nucleotide sequence ID" value="NZ_JASSQD010000003.1"/>
</dbReference>
<gene>
    <name evidence="1" type="ORF">QQF73_15450</name>
</gene>
<reference evidence="1 2" key="1">
    <citation type="submission" date="2023-05" db="EMBL/GenBank/DDBJ databases">
        <title>Marinobacter albus sp. nov., a marine bacterium isolated from sand in a coastal intertidal zone of huludao.</title>
        <authorList>
            <person name="Deng T."/>
        </authorList>
    </citation>
    <scope>NUCLEOTIDE SEQUENCE [LARGE SCALE GENOMIC DNA]</scope>
    <source>
        <strain evidence="1 2">M216</strain>
    </source>
</reference>
<accession>A0ABT7HF80</accession>
<proteinExistence type="predicted"/>
<comment type="caution">
    <text evidence="1">The sequence shown here is derived from an EMBL/GenBank/DDBJ whole genome shotgun (WGS) entry which is preliminary data.</text>
</comment>
<protein>
    <recommendedName>
        <fullName evidence="3">Kinase</fullName>
    </recommendedName>
</protein>
<dbReference type="EMBL" id="JASSQD010000003">
    <property type="protein sequence ID" value="MDK9559029.1"/>
    <property type="molecule type" value="Genomic_DNA"/>
</dbReference>
<dbReference type="Proteomes" id="UP001223547">
    <property type="component" value="Unassembled WGS sequence"/>
</dbReference>
<evidence type="ECO:0000313" key="1">
    <source>
        <dbReference type="EMBL" id="MDK9559029.1"/>
    </source>
</evidence>
<evidence type="ECO:0008006" key="3">
    <source>
        <dbReference type="Google" id="ProtNLM"/>
    </source>
</evidence>
<organism evidence="1 2">
    <name type="scientific">Marinobacter albus</name>
    <dbReference type="NCBI Taxonomy" id="3030833"/>
    <lineage>
        <taxon>Bacteria</taxon>
        <taxon>Pseudomonadati</taxon>
        <taxon>Pseudomonadota</taxon>
        <taxon>Gammaproteobacteria</taxon>
        <taxon>Pseudomonadales</taxon>
        <taxon>Marinobacteraceae</taxon>
        <taxon>Marinobacter</taxon>
    </lineage>
</organism>
<keyword evidence="2" id="KW-1185">Reference proteome</keyword>
<dbReference type="SUPFAM" id="SSF52540">
    <property type="entry name" value="P-loop containing nucleoside triphosphate hydrolases"/>
    <property type="match status" value="1"/>
</dbReference>
<evidence type="ECO:0000313" key="2">
    <source>
        <dbReference type="Proteomes" id="UP001223547"/>
    </source>
</evidence>
<dbReference type="Gene3D" id="3.40.50.300">
    <property type="entry name" value="P-loop containing nucleotide triphosphate hydrolases"/>
    <property type="match status" value="1"/>
</dbReference>